<dbReference type="PANTHER" id="PTHR46841">
    <property type="entry name" value="OX-2 MEMBRANE GLYCOPROTEIN"/>
    <property type="match status" value="1"/>
</dbReference>
<evidence type="ECO:0000256" key="7">
    <source>
        <dbReference type="ARBA" id="ARBA00023180"/>
    </source>
</evidence>
<dbReference type="GO" id="GO:0016020">
    <property type="term" value="C:membrane"/>
    <property type="evidence" value="ECO:0007669"/>
    <property type="project" value="UniProtKB-SubCell"/>
</dbReference>
<dbReference type="AlphaFoldDB" id="A0A8C4GVE4"/>
<dbReference type="InterPro" id="IPR036179">
    <property type="entry name" value="Ig-like_dom_sf"/>
</dbReference>
<dbReference type="InterPro" id="IPR047164">
    <property type="entry name" value="OX2G-like"/>
</dbReference>
<dbReference type="GO" id="GO:0098632">
    <property type="term" value="F:cell-cell adhesion mediator activity"/>
    <property type="evidence" value="ECO:0007669"/>
    <property type="project" value="InterPro"/>
</dbReference>
<keyword evidence="7" id="KW-0325">Glycoprotein</keyword>
<dbReference type="SUPFAM" id="SSF48726">
    <property type="entry name" value="Immunoglobulin"/>
    <property type="match status" value="1"/>
</dbReference>
<keyword evidence="3" id="KW-0732">Signal</keyword>
<keyword evidence="6" id="KW-1015">Disulfide bond</keyword>
<keyword evidence="11" id="KW-1185">Reference proteome</keyword>
<dbReference type="InterPro" id="IPR013783">
    <property type="entry name" value="Ig-like_fold"/>
</dbReference>
<sequence>MQNKDVVQVTWQKPEGEKTLATSSKPFGPRVNPDFIDKVEFKDAGLQNNSIVIRNLTEQDEGCYQCLFNSYPEGESGSDHFYFSKLTSKCSQLLPFDL</sequence>
<dbReference type="Pfam" id="PF07686">
    <property type="entry name" value="V-set"/>
    <property type="match status" value="1"/>
</dbReference>
<protein>
    <recommendedName>
        <fullName evidence="9">Immunoglobulin V-set domain-containing protein</fullName>
    </recommendedName>
</protein>
<evidence type="ECO:0000313" key="10">
    <source>
        <dbReference type="Ensembl" id="ENSDLAP00005033186.2"/>
    </source>
</evidence>
<keyword evidence="5" id="KW-0472">Membrane</keyword>
<evidence type="ECO:0000256" key="5">
    <source>
        <dbReference type="ARBA" id="ARBA00023136"/>
    </source>
</evidence>
<keyword evidence="4" id="KW-1133">Transmembrane helix</keyword>
<dbReference type="GO" id="GO:0009986">
    <property type="term" value="C:cell surface"/>
    <property type="evidence" value="ECO:0007669"/>
    <property type="project" value="TreeGrafter"/>
</dbReference>
<dbReference type="Proteomes" id="UP000694389">
    <property type="component" value="Unassembled WGS sequence"/>
</dbReference>
<dbReference type="GO" id="GO:0150079">
    <property type="term" value="P:negative regulation of neuroinflammatory response"/>
    <property type="evidence" value="ECO:0007669"/>
    <property type="project" value="TreeGrafter"/>
</dbReference>
<accession>A0A8C4GVE4</accession>
<evidence type="ECO:0000256" key="1">
    <source>
        <dbReference type="ARBA" id="ARBA00004167"/>
    </source>
</evidence>
<reference evidence="10" key="2">
    <citation type="submission" date="2025-09" db="UniProtKB">
        <authorList>
            <consortium name="Ensembl"/>
        </authorList>
    </citation>
    <scope>IDENTIFICATION</scope>
</reference>
<keyword evidence="2" id="KW-0812">Transmembrane</keyword>
<proteinExistence type="predicted"/>
<dbReference type="InterPro" id="IPR013106">
    <property type="entry name" value="Ig_V-set"/>
</dbReference>
<evidence type="ECO:0000256" key="3">
    <source>
        <dbReference type="ARBA" id="ARBA00022729"/>
    </source>
</evidence>
<dbReference type="Gene3D" id="2.60.40.10">
    <property type="entry name" value="Immunoglobulins"/>
    <property type="match status" value="1"/>
</dbReference>
<evidence type="ECO:0000313" key="11">
    <source>
        <dbReference type="Proteomes" id="UP000694389"/>
    </source>
</evidence>
<evidence type="ECO:0000259" key="9">
    <source>
        <dbReference type="Pfam" id="PF07686"/>
    </source>
</evidence>
<organism evidence="10 11">
    <name type="scientific">Dicentrarchus labrax</name>
    <name type="common">European seabass</name>
    <name type="synonym">Morone labrax</name>
    <dbReference type="NCBI Taxonomy" id="13489"/>
    <lineage>
        <taxon>Eukaryota</taxon>
        <taxon>Metazoa</taxon>
        <taxon>Chordata</taxon>
        <taxon>Craniata</taxon>
        <taxon>Vertebrata</taxon>
        <taxon>Euteleostomi</taxon>
        <taxon>Actinopterygii</taxon>
        <taxon>Neopterygii</taxon>
        <taxon>Teleostei</taxon>
        <taxon>Neoteleostei</taxon>
        <taxon>Acanthomorphata</taxon>
        <taxon>Eupercaria</taxon>
        <taxon>Moronidae</taxon>
        <taxon>Dicentrarchus</taxon>
    </lineage>
</organism>
<evidence type="ECO:0000256" key="4">
    <source>
        <dbReference type="ARBA" id="ARBA00022989"/>
    </source>
</evidence>
<dbReference type="GO" id="GO:0030424">
    <property type="term" value="C:axon"/>
    <property type="evidence" value="ECO:0007669"/>
    <property type="project" value="TreeGrafter"/>
</dbReference>
<evidence type="ECO:0000256" key="6">
    <source>
        <dbReference type="ARBA" id="ARBA00023157"/>
    </source>
</evidence>
<dbReference type="Ensembl" id="ENSDLAT00005035417.2">
    <property type="protein sequence ID" value="ENSDLAP00005033186.2"/>
    <property type="gene ID" value="ENSDLAG00005014854.2"/>
</dbReference>
<dbReference type="PANTHER" id="PTHR46841:SF7">
    <property type="entry name" value="IG-LIKE DOMAIN-CONTAINING PROTEIN"/>
    <property type="match status" value="1"/>
</dbReference>
<evidence type="ECO:0000256" key="2">
    <source>
        <dbReference type="ARBA" id="ARBA00022692"/>
    </source>
</evidence>
<comment type="subcellular location">
    <subcellularLocation>
        <location evidence="1">Membrane</location>
        <topology evidence="1">Single-pass membrane protein</topology>
    </subcellularLocation>
</comment>
<dbReference type="GO" id="GO:0043025">
    <property type="term" value="C:neuronal cell body"/>
    <property type="evidence" value="ECO:0007669"/>
    <property type="project" value="TreeGrafter"/>
</dbReference>
<reference evidence="10" key="1">
    <citation type="submission" date="2025-08" db="UniProtKB">
        <authorList>
            <consortium name="Ensembl"/>
        </authorList>
    </citation>
    <scope>IDENTIFICATION</scope>
</reference>
<dbReference type="GeneTree" id="ENSGT01120000271948"/>
<dbReference type="GO" id="GO:0034113">
    <property type="term" value="P:heterotypic cell-cell adhesion"/>
    <property type="evidence" value="ECO:0007669"/>
    <property type="project" value="TreeGrafter"/>
</dbReference>
<evidence type="ECO:0000256" key="8">
    <source>
        <dbReference type="ARBA" id="ARBA00023319"/>
    </source>
</evidence>
<keyword evidence="8" id="KW-0393">Immunoglobulin domain</keyword>
<name>A0A8C4GVE4_DICLA</name>
<feature type="domain" description="Immunoglobulin V-set" evidence="9">
    <location>
        <begin position="3"/>
        <end position="77"/>
    </location>
</feature>